<evidence type="ECO:0000256" key="4">
    <source>
        <dbReference type="ARBA" id="ARBA00023163"/>
    </source>
</evidence>
<dbReference type="OMA" id="CAFVWSL"/>
<keyword evidence="4" id="KW-0804">Transcription</keyword>
<feature type="compositionally biased region" description="Basic residues" evidence="6">
    <location>
        <begin position="1249"/>
        <end position="1262"/>
    </location>
</feature>
<feature type="domain" description="Transcription factor tau subunit sfc3/Tfc3 C-terminal" evidence="8">
    <location>
        <begin position="1441"/>
        <end position="1782"/>
    </location>
</feature>
<feature type="compositionally biased region" description="Basic and acidic residues" evidence="6">
    <location>
        <begin position="1268"/>
        <end position="1284"/>
    </location>
</feature>
<protein>
    <submittedName>
        <fullName evidence="9">Uncharacterized protein</fullName>
    </submittedName>
</protein>
<organism evidence="9 10">
    <name type="scientific">Coniophora puteana (strain RWD-64-598)</name>
    <name type="common">Brown rot fungus</name>
    <dbReference type="NCBI Taxonomy" id="741705"/>
    <lineage>
        <taxon>Eukaryota</taxon>
        <taxon>Fungi</taxon>
        <taxon>Dikarya</taxon>
        <taxon>Basidiomycota</taxon>
        <taxon>Agaricomycotina</taxon>
        <taxon>Agaricomycetes</taxon>
        <taxon>Agaricomycetidae</taxon>
        <taxon>Boletales</taxon>
        <taxon>Coniophorineae</taxon>
        <taxon>Coniophoraceae</taxon>
        <taxon>Coniophora</taxon>
    </lineage>
</organism>
<feature type="region of interest" description="Disordered" evidence="6">
    <location>
        <begin position="1381"/>
        <end position="1444"/>
    </location>
</feature>
<sequence>MDELVHHCLRELSFDGDLGCDVSRLQEFITGFYNGASSGAQVIDDDFCAFVWSILLQNLTVRVGVVPPGVSSEVYIAPQNSTRRKAQSNGEEHVEASAPNLALIPDARLRPLGDLKVEFGDALRIAVDPETSFAAITGSHVRPSKLTPMVYSALQLITRGREEGISTVELGKKTSYDQKTCFYLIKQLQELDLVVKVRRGGVGNHCCIHRFFVERSSFWQQLRAEEASLEGISENKLAEGSEVTQEDGESDADEDQTPLTDLQFEAIDSRHLSSLILVRSRLVKLLKASKNNVHPSNNLLVAIGFANPTKTDRRFFQTRLRELITQGIVERVLIPNSKLQNRMVKCIRLLDANAAELPENNHQGDEIVAEENIDVKHTEFELPGVMCNRSLYKQIIDLIESSGSAGMTLHGICSTLGNFDKRTVELILARAFKSSFPSHLSDLGVADVMETFGRERRHRFYTVAAYRTLMESEQLNDSTSTYGSVDLSNAGGFAPVELESFYGDTTTLIRHQDTYQKSVSKSKKRKRVDNTFTKDDGPSASSSKPRKKSRIQEPHTPSEPTIEDVVQPQPTPKKRGRPRKNPEQAETAIEESHPKKRGRPPKELPSIASTSAASVGGTQGQLIEAPAPSPKEKAPEKPRRRSQRDRKDVENTSNPDVSETQHQHIQSPVTEARIPGERTPNAPSPVKDGSENLNMVPTNDVEAPSTVPPAVTDIAIDPALMQIPATGTTLDTIPPPPVDDALSIAKPTPVKGKHRARGGRATRVNMNISHLRRENELLRVIRESGGIVNLHTRNFWDAHLALLDTLYQEGEAASAPPGARLDKRTLDNAVKNMENSGSIKVLKTSIMAHTGVSRQTTVMYLPDLPQETINEYLLHISQNAPAYNIPQIRTYEEPIDFGRETSVAQRSALPLQLLQRDDPGDDPNEKWTRNIARAEQLFAYDAETVRQVLLTERTTVAQLYGYVVAKAIRTRDMHLLSVDLFSPEVSAANVVSKEHRIVHVSYYHQDIPLVQYCALVSVLADDMELKECLDKEGGLSAVQDYPQFDASLQPGRSRCRSRILDMLVTLHSLGIVTPLEPVDAADAEITCTSTTHPSTYKAASMHGWTANTPQTAPQYWKFATSAPIHLWALSDTLPPFWKIMPVSTREEVAAYWKELQEVCLNRDHAESIVCPGQAATGGRRPGIGAARTLRRKASWDRAYVLTWHQKQFMNNVFKSGSSASEVEDFAEQTCYVTGAPRQTVVDYLSNPKHAARRQDAKRKRKVQTAEEEAQRDAEGRQSLRDKAQQIKRQREKGWDDLLQRIHPEPIIESATVRLRAVRGRFLQSGSTKNAEKWEKEVKEALDEGAAVKVIAGPSRVRRFKPLNVTKPSRLDSLEGTISRAPFQSILPPPASNPPEKSVEQLVAQQGTPLEPQAHKKIRRKPKGKGKEKAREEDPEDTSKARRPKFHWTREYDELVRDASAIIRARCRVANRSDLSAYDQVFPAVPRNSVRQRVTHLRENPVDDSYQKRLEDRWYELWSRYRGTDILPDEDPFSPSNFELPNHIEFLRKHVDKNAIRIGFVERKHTVALPASVEETLKQYEIIEEEPTAPDWDFLWNAHIDEGREKVFSQQAFSARPNFSPQVITESEDIVAVAEAAVKMVFSTPNERYDSERASQLLYSAGEHAVSVAIPNLLRRGVLSKLVRDPKKPKPGRTFKISEINQNALGGTIAQDTFENAVALPDVLSEDGWADWPLVVEDGDVAGLLQLVSDDKVDFNFDLNQKHEARERLDFNSKKADDEDVEILTQVRLKPIPQEFPDALEPSPEVESEILEPVAIDGVDDDRHGKTRGGEEATCCRSSFYSLVDCSACVDENIAKLTSQMPSPEVTVTLQIAEVVREAGQHGIDREGLKVTSDDQDLSSSVVDKMVTAPFPLLFWAGYSTATLVSCDYLRAWTIITDDGLKTRAFPRRWLDIKGVKVTATWEAALRAVMGVVLFRPGISQFELRWRLRAVYDRQEIAEVMEHLKYGGFVEARPHTAEISTRDSLEVYGLKNLGDDDGRHVFWFVVSGKERFWYELV</sequence>
<dbReference type="RefSeq" id="XP_007763250.1">
    <property type="nucleotide sequence ID" value="XM_007765060.1"/>
</dbReference>
<dbReference type="OrthoDB" id="68020at2759"/>
<dbReference type="InterPro" id="IPR046488">
    <property type="entry name" value="Sfc3/Tfc3_C"/>
</dbReference>
<dbReference type="PANTHER" id="PTHR15180">
    <property type="entry name" value="GENERAL TRANSCRIPTION FACTOR 3C POLYPEPTIDE 1"/>
    <property type="match status" value="1"/>
</dbReference>
<dbReference type="Pfam" id="PF20222">
    <property type="entry name" value="DUF6581"/>
    <property type="match status" value="1"/>
</dbReference>
<reference evidence="10" key="1">
    <citation type="journal article" date="2012" name="Science">
        <title>The Paleozoic origin of enzymatic lignin decomposition reconstructed from 31 fungal genomes.</title>
        <authorList>
            <person name="Floudas D."/>
            <person name="Binder M."/>
            <person name="Riley R."/>
            <person name="Barry K."/>
            <person name="Blanchette R.A."/>
            <person name="Henrissat B."/>
            <person name="Martinez A.T."/>
            <person name="Otillar R."/>
            <person name="Spatafora J.W."/>
            <person name="Yadav J.S."/>
            <person name="Aerts A."/>
            <person name="Benoit I."/>
            <person name="Boyd A."/>
            <person name="Carlson A."/>
            <person name="Copeland A."/>
            <person name="Coutinho P.M."/>
            <person name="de Vries R.P."/>
            <person name="Ferreira P."/>
            <person name="Findley K."/>
            <person name="Foster B."/>
            <person name="Gaskell J."/>
            <person name="Glotzer D."/>
            <person name="Gorecki P."/>
            <person name="Heitman J."/>
            <person name="Hesse C."/>
            <person name="Hori C."/>
            <person name="Igarashi K."/>
            <person name="Jurgens J.A."/>
            <person name="Kallen N."/>
            <person name="Kersten P."/>
            <person name="Kohler A."/>
            <person name="Kuees U."/>
            <person name="Kumar T.K.A."/>
            <person name="Kuo A."/>
            <person name="LaButti K."/>
            <person name="Larrondo L.F."/>
            <person name="Lindquist E."/>
            <person name="Ling A."/>
            <person name="Lombard V."/>
            <person name="Lucas S."/>
            <person name="Lundell T."/>
            <person name="Martin R."/>
            <person name="McLaughlin D.J."/>
            <person name="Morgenstern I."/>
            <person name="Morin E."/>
            <person name="Murat C."/>
            <person name="Nagy L.G."/>
            <person name="Nolan M."/>
            <person name="Ohm R.A."/>
            <person name="Patyshakuliyeva A."/>
            <person name="Rokas A."/>
            <person name="Ruiz-Duenas F.J."/>
            <person name="Sabat G."/>
            <person name="Salamov A."/>
            <person name="Samejima M."/>
            <person name="Schmutz J."/>
            <person name="Slot J.C."/>
            <person name="St John F."/>
            <person name="Stenlid J."/>
            <person name="Sun H."/>
            <person name="Sun S."/>
            <person name="Syed K."/>
            <person name="Tsang A."/>
            <person name="Wiebenga A."/>
            <person name="Young D."/>
            <person name="Pisabarro A."/>
            <person name="Eastwood D.C."/>
            <person name="Martin F."/>
            <person name="Cullen D."/>
            <person name="Grigoriev I.V."/>
            <person name="Hibbett D.S."/>
        </authorList>
    </citation>
    <scope>NUCLEOTIDE SEQUENCE [LARGE SCALE GENOMIC DNA]</scope>
    <source>
        <strain evidence="10">RWD-64-598 SS2</strain>
    </source>
</reference>
<evidence type="ECO:0000313" key="9">
    <source>
        <dbReference type="EMBL" id="EIW86464.1"/>
    </source>
</evidence>
<feature type="compositionally biased region" description="Basic and acidic residues" evidence="6">
    <location>
        <begin position="528"/>
        <end position="537"/>
    </location>
</feature>
<dbReference type="Pfam" id="PF04182">
    <property type="entry name" value="B-block_TFIIIC"/>
    <property type="match status" value="1"/>
</dbReference>
<dbReference type="InterPro" id="IPR017956">
    <property type="entry name" value="AT_hook_DNA-bd_motif"/>
</dbReference>
<keyword evidence="10" id="KW-1185">Reference proteome</keyword>
<dbReference type="SMART" id="SM00384">
    <property type="entry name" value="AT_hook"/>
    <property type="match status" value="2"/>
</dbReference>
<evidence type="ECO:0000313" key="10">
    <source>
        <dbReference type="Proteomes" id="UP000053558"/>
    </source>
</evidence>
<keyword evidence="2" id="KW-0597">Phosphoprotein</keyword>
<comment type="subcellular location">
    <subcellularLocation>
        <location evidence="1">Nucleus</location>
    </subcellularLocation>
</comment>
<accession>A0A5M3N5W2</accession>
<feature type="region of interest" description="Disordered" evidence="6">
    <location>
        <begin position="235"/>
        <end position="256"/>
    </location>
</feature>
<dbReference type="InterPro" id="IPR035625">
    <property type="entry name" value="Tfc3-like_eWH"/>
</dbReference>
<evidence type="ECO:0000259" key="8">
    <source>
        <dbReference type="Pfam" id="PF20222"/>
    </source>
</evidence>
<feature type="compositionally biased region" description="Polar residues" evidence="6">
    <location>
        <begin position="651"/>
        <end position="669"/>
    </location>
</feature>
<comment type="caution">
    <text evidence="9">The sequence shown here is derived from an EMBL/GenBank/DDBJ whole genome shotgun (WGS) entry which is preliminary data.</text>
</comment>
<feature type="region of interest" description="Disordered" evidence="6">
    <location>
        <begin position="729"/>
        <end position="758"/>
    </location>
</feature>
<gene>
    <name evidence="9" type="ORF">CONPUDRAFT_86434</name>
</gene>
<dbReference type="InterPro" id="IPR007309">
    <property type="entry name" value="TFIIIC_Bblock-bd"/>
</dbReference>
<evidence type="ECO:0000256" key="6">
    <source>
        <dbReference type="SAM" id="MobiDB-lite"/>
    </source>
</evidence>
<dbReference type="GO" id="GO:0006384">
    <property type="term" value="P:transcription initiation at RNA polymerase III promoter"/>
    <property type="evidence" value="ECO:0007669"/>
    <property type="project" value="InterPro"/>
</dbReference>
<evidence type="ECO:0000256" key="3">
    <source>
        <dbReference type="ARBA" id="ARBA00023125"/>
    </source>
</evidence>
<keyword evidence="5" id="KW-0539">Nucleus</keyword>
<feature type="domain" description="B-block binding subunit of TFIIIC" evidence="7">
    <location>
        <begin position="148"/>
        <end position="211"/>
    </location>
</feature>
<keyword evidence="3" id="KW-0238">DNA-binding</keyword>
<dbReference type="GO" id="GO:0003677">
    <property type="term" value="F:DNA binding"/>
    <property type="evidence" value="ECO:0007669"/>
    <property type="project" value="UniProtKB-KW"/>
</dbReference>
<evidence type="ECO:0000256" key="1">
    <source>
        <dbReference type="ARBA" id="ARBA00004123"/>
    </source>
</evidence>
<evidence type="ECO:0000256" key="2">
    <source>
        <dbReference type="ARBA" id="ARBA00022553"/>
    </source>
</evidence>
<dbReference type="GO" id="GO:0000127">
    <property type="term" value="C:transcription factor TFIIIC complex"/>
    <property type="evidence" value="ECO:0007669"/>
    <property type="project" value="InterPro"/>
</dbReference>
<feature type="region of interest" description="Disordered" evidence="6">
    <location>
        <begin position="1243"/>
        <end position="1287"/>
    </location>
</feature>
<dbReference type="GO" id="GO:0042791">
    <property type="term" value="P:5S class rRNA transcription by RNA polymerase III"/>
    <property type="evidence" value="ECO:0007669"/>
    <property type="project" value="TreeGrafter"/>
</dbReference>
<feature type="compositionally biased region" description="Basic and acidic residues" evidence="6">
    <location>
        <begin position="1424"/>
        <end position="1439"/>
    </location>
</feature>
<dbReference type="SUPFAM" id="SSF46785">
    <property type="entry name" value="Winged helix' DNA-binding domain"/>
    <property type="match status" value="1"/>
</dbReference>
<evidence type="ECO:0000259" key="7">
    <source>
        <dbReference type="Pfam" id="PF04182"/>
    </source>
</evidence>
<dbReference type="PANTHER" id="PTHR15180:SF1">
    <property type="entry name" value="GENERAL TRANSCRIPTION FACTOR 3C POLYPEPTIDE 1"/>
    <property type="match status" value="1"/>
</dbReference>
<dbReference type="GeneID" id="19211113"/>
<dbReference type="InterPro" id="IPR036390">
    <property type="entry name" value="WH_DNA-bd_sf"/>
</dbReference>
<feature type="compositionally biased region" description="Acidic residues" evidence="6">
    <location>
        <begin position="244"/>
        <end position="256"/>
    </location>
</feature>
<feature type="region of interest" description="Disordered" evidence="6">
    <location>
        <begin position="513"/>
        <end position="692"/>
    </location>
</feature>
<proteinExistence type="predicted"/>
<evidence type="ECO:0000256" key="5">
    <source>
        <dbReference type="ARBA" id="ARBA00023242"/>
    </source>
</evidence>
<feature type="compositionally biased region" description="Basic residues" evidence="6">
    <location>
        <begin position="1414"/>
        <end position="1423"/>
    </location>
</feature>
<dbReference type="KEGG" id="cput:CONPUDRAFT_86434"/>
<dbReference type="InterPro" id="IPR044210">
    <property type="entry name" value="Tfc3-like"/>
</dbReference>
<name>A0A5M3N5W2_CONPW</name>
<dbReference type="GO" id="GO:0005634">
    <property type="term" value="C:nucleus"/>
    <property type="evidence" value="ECO:0007669"/>
    <property type="project" value="UniProtKB-SubCell"/>
</dbReference>
<dbReference type="Proteomes" id="UP000053558">
    <property type="component" value="Unassembled WGS sequence"/>
</dbReference>
<dbReference type="EMBL" id="JH711573">
    <property type="protein sequence ID" value="EIW86464.1"/>
    <property type="molecule type" value="Genomic_DNA"/>
</dbReference>
<dbReference type="CDD" id="cd16169">
    <property type="entry name" value="Tau138_eWH"/>
    <property type="match status" value="1"/>
</dbReference>